<proteinExistence type="predicted"/>
<evidence type="ECO:0000313" key="2">
    <source>
        <dbReference type="Proteomes" id="UP000327167"/>
    </source>
</evidence>
<reference evidence="1 2" key="1">
    <citation type="submission" date="2019-09" db="EMBL/GenBank/DDBJ databases">
        <authorList>
            <person name="Chandra G."/>
            <person name="Truman W A."/>
        </authorList>
    </citation>
    <scope>NUCLEOTIDE SEQUENCE [LARGE SCALE GENOMIC DNA]</scope>
    <source>
        <strain evidence="1">PS655</strain>
    </source>
</reference>
<evidence type="ECO:0000313" key="1">
    <source>
        <dbReference type="EMBL" id="VVN38930.1"/>
    </source>
</evidence>
<sequence length="494" mass="56030">MDFFALEERVGSYGSGGYLFLEAFLTKLLQIEAAHYGQEVNSLDTHTSLFEAVAPKGIGDLSTPIFIEYIFTATKDKVKSLLDSFRMHGEPGFGLLIIAPKMPESTLSYILHEPDAHGRASVFIWGEKKINDLMRKHKDEVSKLTDSLFSLRLEMAVTRPTKPWLEERDKLIKLVAEQYRSGSFSLVLGAGVSSSAGLPDWNTLLNSLFVSMLAQENIGGDKSDTAQVSQIVSRLMEVDGPSALMLARYIRKGLSVGSPTEQQSFIEAITHQLYSLRNEDFQIESELITAIARLCTPTRTGAKVKSILTYNFDDFIERTLSGRGLVHKSIFEEFETPSAEELPIYHVHGFLPETRDKYSNLDRCTLVFSEEGYHLIYRDSYHWSNLVQLNGFKETSCLMIGLSLTDPNLRRLLEIASKSIEKPKHFAFMRRLTSKKFKSGDRGHQLKIPSLVIDRFLDRHHSTNEELMRELGVTVIWYEEYGDIPKILNRIREG</sequence>
<protein>
    <submittedName>
        <fullName evidence="1">Uncharacterized protein</fullName>
    </submittedName>
</protein>
<name>A0A5E6XCV9_PSEFL</name>
<dbReference type="RefSeq" id="WP_150652488.1">
    <property type="nucleotide sequence ID" value="NZ_CABVHJ010000024.1"/>
</dbReference>
<dbReference type="EMBL" id="CABVHJ010000024">
    <property type="protein sequence ID" value="VVN38930.1"/>
    <property type="molecule type" value="Genomic_DNA"/>
</dbReference>
<dbReference type="Proteomes" id="UP000327167">
    <property type="component" value="Unassembled WGS sequence"/>
</dbReference>
<dbReference type="Pfam" id="PF13289">
    <property type="entry name" value="SIR2_2"/>
    <property type="match status" value="1"/>
</dbReference>
<dbReference type="AlphaFoldDB" id="A0A5E6XCV9"/>
<gene>
    <name evidence="1" type="ORF">PS655_05316</name>
</gene>
<dbReference type="InterPro" id="IPR029035">
    <property type="entry name" value="DHS-like_NAD/FAD-binding_dom"/>
</dbReference>
<dbReference type="SUPFAM" id="SSF52467">
    <property type="entry name" value="DHS-like NAD/FAD-binding domain"/>
    <property type="match status" value="1"/>
</dbReference>
<organism evidence="1 2">
    <name type="scientific">Pseudomonas fluorescens</name>
    <dbReference type="NCBI Taxonomy" id="294"/>
    <lineage>
        <taxon>Bacteria</taxon>
        <taxon>Pseudomonadati</taxon>
        <taxon>Pseudomonadota</taxon>
        <taxon>Gammaproteobacteria</taxon>
        <taxon>Pseudomonadales</taxon>
        <taxon>Pseudomonadaceae</taxon>
        <taxon>Pseudomonas</taxon>
    </lineage>
</organism>
<accession>A0A5E6XCV9</accession>